<dbReference type="GO" id="GO:0016757">
    <property type="term" value="F:glycosyltransferase activity"/>
    <property type="evidence" value="ECO:0007669"/>
    <property type="project" value="InterPro"/>
</dbReference>
<dbReference type="PANTHER" id="PTHR12526">
    <property type="entry name" value="GLYCOSYLTRANSFERASE"/>
    <property type="match status" value="1"/>
</dbReference>
<protein>
    <submittedName>
        <fullName evidence="2">Glycosyltransferase family 4 protein</fullName>
    </submittedName>
</protein>
<dbReference type="AlphaFoldDB" id="A0A7J4XC47"/>
<comment type="caution">
    <text evidence="2">The sequence shown here is derived from an EMBL/GenBank/DDBJ whole genome shotgun (WGS) entry which is preliminary data.</text>
</comment>
<proteinExistence type="predicted"/>
<dbReference type="InterPro" id="IPR001296">
    <property type="entry name" value="Glyco_trans_1"/>
</dbReference>
<reference evidence="2 3" key="1">
    <citation type="journal article" date="2019" name="Nat. Med.">
        <title>A library of human gut bacterial isolates paired with longitudinal multiomics data enables mechanistic microbiome research.</title>
        <authorList>
            <person name="Poyet M."/>
            <person name="Groussin M."/>
            <person name="Gibbons S.M."/>
            <person name="Avila-Pacheco J."/>
            <person name="Jiang X."/>
            <person name="Kearney S.M."/>
            <person name="Perrotta A.R."/>
            <person name="Berdy B."/>
            <person name="Zhao S."/>
            <person name="Lieberman T.D."/>
            <person name="Swanson P.K."/>
            <person name="Smith M."/>
            <person name="Roesemann S."/>
            <person name="Alexander J.E."/>
            <person name="Rich S.A."/>
            <person name="Livny J."/>
            <person name="Vlamakis H."/>
            <person name="Clish C."/>
            <person name="Bullock K."/>
            <person name="Deik A."/>
            <person name="Scott J."/>
            <person name="Pierce K.A."/>
            <person name="Xavier R.J."/>
            <person name="Alm E.J."/>
        </authorList>
    </citation>
    <scope>NUCLEOTIDE SEQUENCE [LARGE SCALE GENOMIC DNA]</scope>
    <source>
        <strain evidence="2 3">BIOML-A10</strain>
    </source>
</reference>
<evidence type="ECO:0000259" key="1">
    <source>
        <dbReference type="Pfam" id="PF00534"/>
    </source>
</evidence>
<dbReference type="EMBL" id="VWMK01000041">
    <property type="protein sequence ID" value="KAA3756765.1"/>
    <property type="molecule type" value="Genomic_DNA"/>
</dbReference>
<dbReference type="Gene3D" id="3.40.50.2000">
    <property type="entry name" value="Glycogen Phosphorylase B"/>
    <property type="match status" value="2"/>
</dbReference>
<sequence>MKILQIASGDFFSTYGGGQIYVKNIVDEWIRRQQNVTVISFVSTSTGIKKRNYQNIDLFEVGSCEASELKDLIHTISPGIIHAHSQKALTTQIGQELHIPVVITAHHGGILCPAGALMNRKDTICHTKISHRQCLGCCLRNIYSGTYWYPFMKLLPQTIYLKIGKLLEKMPFLPFITPIGKVALSIDRKQKEWKIIAEKCTCMIAPSHAIEEAMIRNGLCKEKIIVTPHGIPLPAKKALPLSIPKEQIKFFYVGRICYVKGIHVLLEAFNQLSNQETAELHLIGGTGNKTEKQYMKHLQKKYASNKNIIWHGKVNPDKIYNMIQEYHIQIHPTICLEVFGLNIAEALAMGKPVLATRCGGAEMQIEDEINGWLINPNDTTALRDKMEEIIDNRYQIKTMLSNTTTKVISIREHVDKLNEIYSQIL</sequence>
<dbReference type="Pfam" id="PF00534">
    <property type="entry name" value="Glycos_transf_1"/>
    <property type="match status" value="1"/>
</dbReference>
<organism evidence="2 3">
    <name type="scientific">Bacteroides salyersiae</name>
    <dbReference type="NCBI Taxonomy" id="291644"/>
    <lineage>
        <taxon>Bacteria</taxon>
        <taxon>Pseudomonadati</taxon>
        <taxon>Bacteroidota</taxon>
        <taxon>Bacteroidia</taxon>
        <taxon>Bacteroidales</taxon>
        <taxon>Bacteroidaceae</taxon>
        <taxon>Bacteroides</taxon>
    </lineage>
</organism>
<dbReference type="RefSeq" id="WP_130059807.1">
    <property type="nucleotide sequence ID" value="NZ_JADNPJ010000028.1"/>
</dbReference>
<keyword evidence="2" id="KW-0808">Transferase</keyword>
<evidence type="ECO:0000313" key="3">
    <source>
        <dbReference type="Proteomes" id="UP000422221"/>
    </source>
</evidence>
<feature type="domain" description="Glycosyl transferase family 1" evidence="1">
    <location>
        <begin position="242"/>
        <end position="397"/>
    </location>
</feature>
<gene>
    <name evidence="2" type="ORF">F3F73_23135</name>
</gene>
<dbReference type="CDD" id="cd03801">
    <property type="entry name" value="GT4_PimA-like"/>
    <property type="match status" value="1"/>
</dbReference>
<dbReference type="SUPFAM" id="SSF53756">
    <property type="entry name" value="UDP-Glycosyltransferase/glycogen phosphorylase"/>
    <property type="match status" value="1"/>
</dbReference>
<name>A0A7J4XC47_9BACE</name>
<evidence type="ECO:0000313" key="2">
    <source>
        <dbReference type="EMBL" id="KAA3756765.1"/>
    </source>
</evidence>
<dbReference type="Proteomes" id="UP000422221">
    <property type="component" value="Unassembled WGS sequence"/>
</dbReference>
<accession>A0A7J4XC47</accession>